<dbReference type="AlphaFoldDB" id="A0A1A9ZTT8"/>
<accession>A0A1A9ZTT8</accession>
<organism evidence="1 2">
    <name type="scientific">Glossina pallidipes</name>
    <name type="common">Tsetse fly</name>
    <dbReference type="NCBI Taxonomy" id="7398"/>
    <lineage>
        <taxon>Eukaryota</taxon>
        <taxon>Metazoa</taxon>
        <taxon>Ecdysozoa</taxon>
        <taxon>Arthropoda</taxon>
        <taxon>Hexapoda</taxon>
        <taxon>Insecta</taxon>
        <taxon>Pterygota</taxon>
        <taxon>Neoptera</taxon>
        <taxon>Endopterygota</taxon>
        <taxon>Diptera</taxon>
        <taxon>Brachycera</taxon>
        <taxon>Muscomorpha</taxon>
        <taxon>Hippoboscoidea</taxon>
        <taxon>Glossinidae</taxon>
        <taxon>Glossina</taxon>
    </lineage>
</organism>
<keyword evidence="2" id="KW-1185">Reference proteome</keyword>
<dbReference type="Proteomes" id="UP000092445">
    <property type="component" value="Unassembled WGS sequence"/>
</dbReference>
<protein>
    <submittedName>
        <fullName evidence="1">Uncharacterized protein</fullName>
    </submittedName>
</protein>
<sequence length="87" mass="10314">MKLLFLNFNARNNYNNEYPLKRRRSETLTIRGGIDENVKLSPRMVSQSEAADVHVPRRTGCKIVLLFCLFLRAYRYVRRKIVAQDIR</sequence>
<reference evidence="2" key="1">
    <citation type="submission" date="2014-03" db="EMBL/GenBank/DDBJ databases">
        <authorList>
            <person name="Aksoy S."/>
            <person name="Warren W."/>
            <person name="Wilson R.K."/>
        </authorList>
    </citation>
    <scope>NUCLEOTIDE SEQUENCE [LARGE SCALE GENOMIC DNA]</scope>
    <source>
        <strain evidence="2">IAEA</strain>
    </source>
</reference>
<dbReference type="EnsemblMetazoa" id="GPAI024756-RA">
    <property type="protein sequence ID" value="GPAI024756-PA"/>
    <property type="gene ID" value="GPAI024756"/>
</dbReference>
<proteinExistence type="predicted"/>
<name>A0A1A9ZTT8_GLOPL</name>
<dbReference type="VEuPathDB" id="VectorBase:GPAI024756"/>
<reference evidence="1" key="2">
    <citation type="submission" date="2020-05" db="UniProtKB">
        <authorList>
            <consortium name="EnsemblMetazoa"/>
        </authorList>
    </citation>
    <scope>IDENTIFICATION</scope>
    <source>
        <strain evidence="1">IAEA</strain>
    </source>
</reference>
<evidence type="ECO:0000313" key="1">
    <source>
        <dbReference type="EnsemblMetazoa" id="GPAI024756-PA"/>
    </source>
</evidence>
<evidence type="ECO:0000313" key="2">
    <source>
        <dbReference type="Proteomes" id="UP000092445"/>
    </source>
</evidence>